<dbReference type="AlphaFoldDB" id="A0A8X6WIZ5"/>
<proteinExistence type="predicted"/>
<organism evidence="1 2">
    <name type="scientific">Trichonephila clavipes</name>
    <name type="common">Golden silk orbweaver</name>
    <name type="synonym">Nephila clavipes</name>
    <dbReference type="NCBI Taxonomy" id="2585209"/>
    <lineage>
        <taxon>Eukaryota</taxon>
        <taxon>Metazoa</taxon>
        <taxon>Ecdysozoa</taxon>
        <taxon>Arthropoda</taxon>
        <taxon>Chelicerata</taxon>
        <taxon>Arachnida</taxon>
        <taxon>Araneae</taxon>
        <taxon>Araneomorphae</taxon>
        <taxon>Entelegynae</taxon>
        <taxon>Araneoidea</taxon>
        <taxon>Nephilidae</taxon>
        <taxon>Trichonephila</taxon>
    </lineage>
</organism>
<evidence type="ECO:0000313" key="2">
    <source>
        <dbReference type="Proteomes" id="UP000887159"/>
    </source>
</evidence>
<comment type="caution">
    <text evidence="1">The sequence shown here is derived from an EMBL/GenBank/DDBJ whole genome shotgun (WGS) entry which is preliminary data.</text>
</comment>
<accession>A0A8X6WIZ5</accession>
<dbReference type="EMBL" id="BMAU01021432">
    <property type="protein sequence ID" value="GFY35397.1"/>
    <property type="molecule type" value="Genomic_DNA"/>
</dbReference>
<dbReference type="InterPro" id="IPR036397">
    <property type="entry name" value="RNaseH_sf"/>
</dbReference>
<reference evidence="1" key="1">
    <citation type="submission" date="2020-08" db="EMBL/GenBank/DDBJ databases">
        <title>Multicomponent nature underlies the extraordinary mechanical properties of spider dragline silk.</title>
        <authorList>
            <person name="Kono N."/>
            <person name="Nakamura H."/>
            <person name="Mori M."/>
            <person name="Yoshida Y."/>
            <person name="Ohtoshi R."/>
            <person name="Malay A.D."/>
            <person name="Moran D.A.P."/>
            <person name="Tomita M."/>
            <person name="Numata K."/>
            <person name="Arakawa K."/>
        </authorList>
    </citation>
    <scope>NUCLEOTIDE SEQUENCE</scope>
</reference>
<dbReference type="InterPro" id="IPR001888">
    <property type="entry name" value="Transposase_1"/>
</dbReference>
<sequence length="96" mass="11028">MSTTKLRLTIFWNASGVLYTEFLTKGLMVNSKRYCGTLRSLKQRIRGIGQERNVFLLHHDKARLHCSVQTHDAMGKWKFPVVPQSSYSPELAPSDF</sequence>
<dbReference type="Proteomes" id="UP000887159">
    <property type="component" value="Unassembled WGS sequence"/>
</dbReference>
<dbReference type="PANTHER" id="PTHR46060:SF1">
    <property type="entry name" value="MARINER MOS1 TRANSPOSASE-LIKE PROTEIN"/>
    <property type="match status" value="1"/>
</dbReference>
<protein>
    <recommendedName>
        <fullName evidence="3">Mariner Mos1 transposase</fullName>
    </recommendedName>
</protein>
<evidence type="ECO:0008006" key="3">
    <source>
        <dbReference type="Google" id="ProtNLM"/>
    </source>
</evidence>
<gene>
    <name evidence="1" type="primary">NCL1_27119</name>
    <name evidence="1" type="ORF">TNCV_194901</name>
</gene>
<dbReference type="Pfam" id="PF01359">
    <property type="entry name" value="Transposase_1"/>
    <property type="match status" value="1"/>
</dbReference>
<dbReference type="GO" id="GO:0003676">
    <property type="term" value="F:nucleic acid binding"/>
    <property type="evidence" value="ECO:0007669"/>
    <property type="project" value="InterPro"/>
</dbReference>
<keyword evidence="2" id="KW-1185">Reference proteome</keyword>
<evidence type="ECO:0000313" key="1">
    <source>
        <dbReference type="EMBL" id="GFY35397.1"/>
    </source>
</evidence>
<dbReference type="Gene3D" id="3.30.420.10">
    <property type="entry name" value="Ribonuclease H-like superfamily/Ribonuclease H"/>
    <property type="match status" value="1"/>
</dbReference>
<name>A0A8X6WIZ5_TRICX</name>
<dbReference type="InterPro" id="IPR052709">
    <property type="entry name" value="Transposase-MT_Hybrid"/>
</dbReference>
<dbReference type="PANTHER" id="PTHR46060">
    <property type="entry name" value="MARINER MOS1 TRANSPOSASE-LIKE PROTEIN"/>
    <property type="match status" value="1"/>
</dbReference>